<accession>A0A9P0B8D2</accession>
<keyword evidence="3" id="KW-1185">Reference proteome</keyword>
<gene>
    <name evidence="2" type="ORF">MELIAE_LOCUS9822</name>
</gene>
<dbReference type="GO" id="GO:0060271">
    <property type="term" value="P:cilium assembly"/>
    <property type="evidence" value="ECO:0007669"/>
    <property type="project" value="TreeGrafter"/>
</dbReference>
<feature type="coiled-coil region" evidence="1">
    <location>
        <begin position="471"/>
        <end position="530"/>
    </location>
</feature>
<dbReference type="GO" id="GO:0045162">
    <property type="term" value="P:clustering of voltage-gated sodium channels"/>
    <property type="evidence" value="ECO:0007669"/>
    <property type="project" value="InterPro"/>
</dbReference>
<dbReference type="Proteomes" id="UP001154078">
    <property type="component" value="Chromosome 7"/>
</dbReference>
<dbReference type="EMBL" id="OV121138">
    <property type="protein sequence ID" value="CAH0559965.1"/>
    <property type="molecule type" value="Genomic_DNA"/>
</dbReference>
<dbReference type="PANTHER" id="PTHR35970:SF1">
    <property type="entry name" value="SODIUM CHANNEL AND CLATHRIN LINKER 1"/>
    <property type="match status" value="1"/>
</dbReference>
<sequence length="554" mass="65267">MSAENVLDGNFRNILHEYENVIDELQHELEYVKSEHHVVKSKICDLTNENRALNKQCNDILSEKINFVHKENDIVESLRQQINVLTNEKDYSTQLWQNAMKTIDSLEEDLKYYQSGLEGFVPKNEISKIKHSYEEQVKNLSNELLFTREKLNNLSKSTSNQIISEFSKIDKSHQVQENSFKIIKNLEEEILNLQQRLQECLNVNKNQEKKLKEQDRQIILATKKNEEYIVKIMESIQIVEAALVEKDGALYREKEYKSKILELNDLLNDYMKESQEKLLKETAEIRQEYNKKILEMEQELKDSQNDLKIKAFEIEKLSGKCSILECEIERVLKGNTHIDESGTSKLLVLEKNLETTFQKLLISEKQNISLVSQRDAIKNDMEEMTSHFERDIKTREIEKLGMQQKIKQLQNELGEVNENYCKECKKNELLNNKIVHMEKGFNENIETKEKCLLNSHSVKISELHKTYNEKLDNLKLQMDLQRDVNEKWKTEYKNFTRSFEDVITKQKEEIKKLKKENKKLISKLKASNKEVTEYKSFLNVLSKDASNLTQNAVK</sequence>
<feature type="coiled-coil region" evidence="1">
    <location>
        <begin position="392"/>
        <end position="419"/>
    </location>
</feature>
<dbReference type="PANTHER" id="PTHR35970">
    <property type="entry name" value="SODIUM CHANNEL AND CLATHRIN LINKER 1"/>
    <property type="match status" value="1"/>
</dbReference>
<evidence type="ECO:0000256" key="1">
    <source>
        <dbReference type="SAM" id="Coils"/>
    </source>
</evidence>
<protein>
    <submittedName>
        <fullName evidence="2">Uncharacterized protein</fullName>
    </submittedName>
</protein>
<name>A0A9P0B8D2_BRAAE</name>
<feature type="coiled-coil region" evidence="1">
    <location>
        <begin position="253"/>
        <end position="306"/>
    </location>
</feature>
<dbReference type="GO" id="GO:0005814">
    <property type="term" value="C:centriole"/>
    <property type="evidence" value="ECO:0007669"/>
    <property type="project" value="TreeGrafter"/>
</dbReference>
<evidence type="ECO:0000313" key="3">
    <source>
        <dbReference type="Proteomes" id="UP001154078"/>
    </source>
</evidence>
<evidence type="ECO:0000313" key="2">
    <source>
        <dbReference type="EMBL" id="CAH0559965.1"/>
    </source>
</evidence>
<keyword evidence="1" id="KW-0175">Coiled coil</keyword>
<feature type="coiled-coil region" evidence="1">
    <location>
        <begin position="123"/>
        <end position="224"/>
    </location>
</feature>
<dbReference type="Gene3D" id="1.10.287.1490">
    <property type="match status" value="1"/>
</dbReference>
<reference evidence="2" key="1">
    <citation type="submission" date="2021-12" db="EMBL/GenBank/DDBJ databases">
        <authorList>
            <person name="King R."/>
        </authorList>
    </citation>
    <scope>NUCLEOTIDE SEQUENCE</scope>
</reference>
<dbReference type="InterPro" id="IPR038911">
    <property type="entry name" value="SCLT1"/>
</dbReference>
<dbReference type="AlphaFoldDB" id="A0A9P0B8D2"/>
<dbReference type="OrthoDB" id="551053at2759"/>
<organism evidence="2 3">
    <name type="scientific">Brassicogethes aeneus</name>
    <name type="common">Rape pollen beetle</name>
    <name type="synonym">Meligethes aeneus</name>
    <dbReference type="NCBI Taxonomy" id="1431903"/>
    <lineage>
        <taxon>Eukaryota</taxon>
        <taxon>Metazoa</taxon>
        <taxon>Ecdysozoa</taxon>
        <taxon>Arthropoda</taxon>
        <taxon>Hexapoda</taxon>
        <taxon>Insecta</taxon>
        <taxon>Pterygota</taxon>
        <taxon>Neoptera</taxon>
        <taxon>Endopterygota</taxon>
        <taxon>Coleoptera</taxon>
        <taxon>Polyphaga</taxon>
        <taxon>Cucujiformia</taxon>
        <taxon>Nitidulidae</taxon>
        <taxon>Meligethinae</taxon>
        <taxon>Brassicogethes</taxon>
    </lineage>
</organism>
<proteinExistence type="predicted"/>